<reference evidence="2 3" key="1">
    <citation type="journal article" date="2018" name="MBio">
        <title>Comparative Genomics Reveals the Core Gene Toolbox for the Fungus-Insect Symbiosis.</title>
        <authorList>
            <person name="Wang Y."/>
            <person name="Stata M."/>
            <person name="Wang W."/>
            <person name="Stajich J.E."/>
            <person name="White M.M."/>
            <person name="Moncalvo J.M."/>
        </authorList>
    </citation>
    <scope>NUCLEOTIDE SEQUENCE [LARGE SCALE GENOMIC DNA]</scope>
    <source>
        <strain evidence="2 3">SWE-8-4</strain>
    </source>
</reference>
<evidence type="ECO:0000313" key="3">
    <source>
        <dbReference type="Proteomes" id="UP000245383"/>
    </source>
</evidence>
<dbReference type="EMBL" id="MBFR01000650">
    <property type="protein sequence ID" value="PVU86545.1"/>
    <property type="molecule type" value="Genomic_DNA"/>
</dbReference>
<accession>A0A2T9Y2H1</accession>
<keyword evidence="3" id="KW-1185">Reference proteome</keyword>
<gene>
    <name evidence="2" type="ORF">BB561_006665</name>
</gene>
<comment type="caution">
    <text evidence="2">The sequence shown here is derived from an EMBL/GenBank/DDBJ whole genome shotgun (WGS) entry which is preliminary data.</text>
</comment>
<feature type="compositionally biased region" description="Basic and acidic residues" evidence="1">
    <location>
        <begin position="24"/>
        <end position="36"/>
    </location>
</feature>
<organism evidence="2 3">
    <name type="scientific">Smittium simulii</name>
    <dbReference type="NCBI Taxonomy" id="133385"/>
    <lineage>
        <taxon>Eukaryota</taxon>
        <taxon>Fungi</taxon>
        <taxon>Fungi incertae sedis</taxon>
        <taxon>Zoopagomycota</taxon>
        <taxon>Kickxellomycotina</taxon>
        <taxon>Harpellomycetes</taxon>
        <taxon>Harpellales</taxon>
        <taxon>Legeriomycetaceae</taxon>
        <taxon>Smittium</taxon>
    </lineage>
</organism>
<evidence type="ECO:0000256" key="1">
    <source>
        <dbReference type="SAM" id="MobiDB-lite"/>
    </source>
</evidence>
<dbReference type="InterPro" id="IPR021109">
    <property type="entry name" value="Peptidase_aspartic_dom_sf"/>
</dbReference>
<dbReference type="AlphaFoldDB" id="A0A2T9Y2H1"/>
<dbReference type="Gene3D" id="2.40.70.10">
    <property type="entry name" value="Acid Proteases"/>
    <property type="match status" value="1"/>
</dbReference>
<feature type="compositionally biased region" description="Basic and acidic residues" evidence="1">
    <location>
        <begin position="1"/>
        <end position="12"/>
    </location>
</feature>
<feature type="region of interest" description="Disordered" evidence="1">
    <location>
        <begin position="1"/>
        <end position="36"/>
    </location>
</feature>
<name>A0A2T9Y2H1_9FUNG</name>
<sequence>MPNNEANEKPDEGIISDSSADEYSNNREKRKKEFTETDSNKIPRYENIVSIGHKYCSQLKHPIFEEKIYNAKVKLLLDSGATTYFIAEKLVQKLNI</sequence>
<proteinExistence type="predicted"/>
<protein>
    <submittedName>
        <fullName evidence="2">Uncharacterized protein</fullName>
    </submittedName>
</protein>
<evidence type="ECO:0000313" key="2">
    <source>
        <dbReference type="EMBL" id="PVU86545.1"/>
    </source>
</evidence>
<dbReference type="Proteomes" id="UP000245383">
    <property type="component" value="Unassembled WGS sequence"/>
</dbReference>